<feature type="region of interest" description="Disordered" evidence="4">
    <location>
        <begin position="228"/>
        <end position="249"/>
    </location>
</feature>
<sequence>MRVFLTFLLPNSRVVKRKEKVPSLSSLANATSLQKVSAHSNTTQHNSRTHPANTAHSHTHSLSAAQVFVPIISLIHIRTVPFIGSDSHRTPSPALDPFHDPTHFPFALVDPNGNAPQAMTPAVEEDHYDPSLFHDSNDRLLSSCSCSTSASDDDAPTSQNDKPPKNDTHALPQFPFPTMCKYDAWISEPSSLSERRSRLLRQFGLPTPPPPAASIPRSASSYQCTDTSTAAATIPRSKSDNTADRGTKHCKSSVVPIRDNDNGFLVNNNINFNSGGSGSHSVHNRICVSVCEEGGIGEGNVVDEVEQACTIRDLDNGKEFVVKRDGVWNEVKEVGTGRRLTVEEFEMTVGHSPIVQELMRRQSVEDGGDGEGVDEEGDGGSGGGGDEGDGSKVRRKGGWFKFMSLKSVVVGQKERRSGDERDTSSSEKGGGRRSSSATDDSQDCGSGLVHGGERVRVRQYGKSCKEVTGLYKSQKIQAHDGSIWSIKFSLDGKYLASAGEDYVIHVWRVVESERKGELLLEKPDDGNLNMLFVVNGSPEPSSPGMENNSEKKRRGRLSVSRKSLSVDQLVVPETVFALTEKPVCTFKGHLHDVLDLSWSKSQNLLSSSMDKTVRLWHLSSQSCLKVFSHSDYVTCIQFNPADDRYFISGSLDAKVRIWSIPDRQVVDWTDLHEMVTAACYTPDGQGALVGTYKGSCHSYNTSENKLQQKSQINLQNRRKRSNHKKITGFQFLPGSSSEVLITSSDSRIRLVDGIDLVHKFKGFRNANSQISAFLAANGKYVVSASEDSHVYIWKNEADCRPSRSKGVTVTSTYEHFHCKDVSVAIPWPGMDDTWEMHDPYFGEEPELGDNGDDVSSANHPPTPVEEIFGSEGSQYASGCNNSPLHGTIASATDSYFLDRISATLPEGKLLTTWDPNPQVSVDLSYGVNQNMSAWGMVIVTAGLQGEIKIFQNFGLPLGI</sequence>
<keyword evidence="1 3" id="KW-0853">WD repeat</keyword>
<evidence type="ECO:0000256" key="3">
    <source>
        <dbReference type="PROSITE-ProRule" id="PRU00221"/>
    </source>
</evidence>
<accession>A0AAN9LYW8</accession>
<dbReference type="InterPro" id="IPR001680">
    <property type="entry name" value="WD40_rpt"/>
</dbReference>
<evidence type="ECO:0008006" key="7">
    <source>
        <dbReference type="Google" id="ProtNLM"/>
    </source>
</evidence>
<dbReference type="InterPro" id="IPR015943">
    <property type="entry name" value="WD40/YVTN_repeat-like_dom_sf"/>
</dbReference>
<protein>
    <recommendedName>
        <fullName evidence="7">WD repeat-containing protein 44</fullName>
    </recommendedName>
</protein>
<evidence type="ECO:0000256" key="2">
    <source>
        <dbReference type="ARBA" id="ARBA00022737"/>
    </source>
</evidence>
<keyword evidence="6" id="KW-1185">Reference proteome</keyword>
<proteinExistence type="predicted"/>
<dbReference type="PANTHER" id="PTHR14221">
    <property type="entry name" value="WD REPEAT DOMAIN 44"/>
    <property type="match status" value="1"/>
</dbReference>
<dbReference type="PANTHER" id="PTHR14221:SF67">
    <property type="entry name" value="WD REPEAT-CONTAINING PROTEIN 44-LIKE"/>
    <property type="match status" value="1"/>
</dbReference>
<dbReference type="AlphaFoldDB" id="A0AAN9LYW8"/>
<reference evidence="5 6" key="1">
    <citation type="submission" date="2024-01" db="EMBL/GenBank/DDBJ databases">
        <title>The genomes of 5 underutilized Papilionoideae crops provide insights into root nodulation and disease resistanc.</title>
        <authorList>
            <person name="Jiang F."/>
        </authorList>
    </citation>
    <scope>NUCLEOTIDE SEQUENCE [LARGE SCALE GENOMIC DNA]</scope>
    <source>
        <strain evidence="5">JINMINGXINNONG_FW02</strain>
        <tissue evidence="5">Leaves</tissue>
    </source>
</reference>
<dbReference type="PROSITE" id="PS50082">
    <property type="entry name" value="WD_REPEATS_2"/>
    <property type="match status" value="3"/>
</dbReference>
<dbReference type="SMART" id="SM00320">
    <property type="entry name" value="WD40"/>
    <property type="match status" value="6"/>
</dbReference>
<feature type="region of interest" description="Disordered" evidence="4">
    <location>
        <begin position="535"/>
        <end position="559"/>
    </location>
</feature>
<dbReference type="FunFam" id="2.130.10.10:FF:000329">
    <property type="entry name" value="WD repeat-containing protein 44"/>
    <property type="match status" value="1"/>
</dbReference>
<dbReference type="InterPro" id="IPR020472">
    <property type="entry name" value="WD40_PAC1"/>
</dbReference>
<dbReference type="InterPro" id="IPR036322">
    <property type="entry name" value="WD40_repeat_dom_sf"/>
</dbReference>
<gene>
    <name evidence="5" type="ORF">VNO80_25584</name>
</gene>
<feature type="repeat" description="WD" evidence="3">
    <location>
        <begin position="586"/>
        <end position="626"/>
    </location>
</feature>
<evidence type="ECO:0000256" key="1">
    <source>
        <dbReference type="ARBA" id="ARBA00022574"/>
    </source>
</evidence>
<name>A0AAN9LYW8_PHACN</name>
<dbReference type="SUPFAM" id="SSF50978">
    <property type="entry name" value="WD40 repeat-like"/>
    <property type="match status" value="1"/>
</dbReference>
<feature type="compositionally biased region" description="Basic and acidic residues" evidence="4">
    <location>
        <begin position="237"/>
        <end position="247"/>
    </location>
</feature>
<dbReference type="PRINTS" id="PR00320">
    <property type="entry name" value="GPROTEINBRPT"/>
</dbReference>
<dbReference type="Proteomes" id="UP001374584">
    <property type="component" value="Unassembled WGS sequence"/>
</dbReference>
<evidence type="ECO:0000313" key="6">
    <source>
        <dbReference type="Proteomes" id="UP001374584"/>
    </source>
</evidence>
<keyword evidence="2" id="KW-0677">Repeat</keyword>
<dbReference type="InterPro" id="IPR040324">
    <property type="entry name" value="WDR44/Dgr2"/>
</dbReference>
<feature type="region of interest" description="Disordered" evidence="4">
    <location>
        <begin position="410"/>
        <end position="450"/>
    </location>
</feature>
<feature type="region of interest" description="Disordered" evidence="4">
    <location>
        <begin position="144"/>
        <end position="173"/>
    </location>
</feature>
<dbReference type="Pfam" id="PF00400">
    <property type="entry name" value="WD40"/>
    <property type="match status" value="4"/>
</dbReference>
<comment type="caution">
    <text evidence="5">The sequence shown here is derived from an EMBL/GenBank/DDBJ whole genome shotgun (WGS) entry which is preliminary data.</text>
</comment>
<dbReference type="Gene3D" id="2.130.10.10">
    <property type="entry name" value="YVTN repeat-like/Quinoprotein amine dehydrogenase"/>
    <property type="match status" value="1"/>
</dbReference>
<feature type="region of interest" description="Disordered" evidence="4">
    <location>
        <begin position="363"/>
        <end position="393"/>
    </location>
</feature>
<evidence type="ECO:0000256" key="4">
    <source>
        <dbReference type="SAM" id="MobiDB-lite"/>
    </source>
</evidence>
<dbReference type="EMBL" id="JAYMYR010000009">
    <property type="protein sequence ID" value="KAK7342628.1"/>
    <property type="molecule type" value="Genomic_DNA"/>
</dbReference>
<feature type="repeat" description="WD" evidence="3">
    <location>
        <begin position="626"/>
        <end position="660"/>
    </location>
</feature>
<evidence type="ECO:0000313" key="5">
    <source>
        <dbReference type="EMBL" id="KAK7342628.1"/>
    </source>
</evidence>
<feature type="repeat" description="WD" evidence="3">
    <location>
        <begin position="476"/>
        <end position="517"/>
    </location>
</feature>
<dbReference type="PROSITE" id="PS50294">
    <property type="entry name" value="WD_REPEATS_REGION"/>
    <property type="match status" value="3"/>
</dbReference>
<organism evidence="5 6">
    <name type="scientific">Phaseolus coccineus</name>
    <name type="common">Scarlet runner bean</name>
    <name type="synonym">Phaseolus multiflorus</name>
    <dbReference type="NCBI Taxonomy" id="3886"/>
    <lineage>
        <taxon>Eukaryota</taxon>
        <taxon>Viridiplantae</taxon>
        <taxon>Streptophyta</taxon>
        <taxon>Embryophyta</taxon>
        <taxon>Tracheophyta</taxon>
        <taxon>Spermatophyta</taxon>
        <taxon>Magnoliopsida</taxon>
        <taxon>eudicotyledons</taxon>
        <taxon>Gunneridae</taxon>
        <taxon>Pentapetalae</taxon>
        <taxon>rosids</taxon>
        <taxon>fabids</taxon>
        <taxon>Fabales</taxon>
        <taxon>Fabaceae</taxon>
        <taxon>Papilionoideae</taxon>
        <taxon>50 kb inversion clade</taxon>
        <taxon>NPAAA clade</taxon>
        <taxon>indigoferoid/millettioid clade</taxon>
        <taxon>Phaseoleae</taxon>
        <taxon>Phaseolus</taxon>
    </lineage>
</organism>
<feature type="compositionally biased region" description="Acidic residues" evidence="4">
    <location>
        <begin position="366"/>
        <end position="378"/>
    </location>
</feature>
<feature type="compositionally biased region" description="Basic and acidic residues" evidence="4">
    <location>
        <begin position="412"/>
        <end position="425"/>
    </location>
</feature>
<feature type="region of interest" description="Disordered" evidence="4">
    <location>
        <begin position="31"/>
        <end position="59"/>
    </location>
</feature>